<dbReference type="eggNOG" id="COG0835">
    <property type="taxonomic scope" value="Bacteria"/>
</dbReference>
<dbReference type="GO" id="GO:0005829">
    <property type="term" value="C:cytosol"/>
    <property type="evidence" value="ECO:0007669"/>
    <property type="project" value="TreeGrafter"/>
</dbReference>
<dbReference type="Pfam" id="PF01584">
    <property type="entry name" value="CheW"/>
    <property type="match status" value="1"/>
</dbReference>
<reference evidence="2 3" key="2">
    <citation type="journal article" date="2012" name="Stand. Genomic Sci.">
        <title>Genome sequence of the moderately thermophilic, amino-acid-degrading and sulfur-reducing bacterium Thermovirga lienii type strain (Cas60314(T)).</title>
        <authorList>
            <person name="Goker M."/>
            <person name="Saunders E."/>
            <person name="Lapidus A."/>
            <person name="Nolan M."/>
            <person name="Lucas S."/>
            <person name="Hammon N."/>
            <person name="Deshpande S."/>
            <person name="Cheng J.F."/>
            <person name="Han C."/>
            <person name="Tapia R."/>
            <person name="Goodwin L.A."/>
            <person name="Pitluck S."/>
            <person name="Liolios K."/>
            <person name="Mavromatis K."/>
            <person name="Pagani I."/>
            <person name="Ivanova N."/>
            <person name="Mikhailova N."/>
            <person name="Pati A."/>
            <person name="Chen A."/>
            <person name="Palaniappan K."/>
            <person name="Land M."/>
            <person name="Chang Y.J."/>
            <person name="Jeffries C.D."/>
            <person name="Brambilla E.M."/>
            <person name="Rohde M."/>
            <person name="Spring S."/>
            <person name="Detter J.C."/>
            <person name="Woyke T."/>
            <person name="Bristow J."/>
            <person name="Eisen J.A."/>
            <person name="Markowitz V."/>
            <person name="Hugenholtz P."/>
            <person name="Kyrpides N.C."/>
            <person name="Klenk H.P."/>
        </authorList>
    </citation>
    <scope>NUCLEOTIDE SEQUENCE [LARGE SCALE GENOMIC DNA]</scope>
    <source>
        <strain evidence="3">ATCC BAA-1197 / DSM 17291 / Cas60314</strain>
    </source>
</reference>
<protein>
    <submittedName>
        <fullName evidence="2">CheW protein</fullName>
    </submittedName>
</protein>
<evidence type="ECO:0000259" key="1">
    <source>
        <dbReference type="PROSITE" id="PS50851"/>
    </source>
</evidence>
<dbReference type="KEGG" id="tli:Tlie_0123"/>
<keyword evidence="3" id="KW-1185">Reference proteome</keyword>
<dbReference type="EMBL" id="CP003096">
    <property type="protein sequence ID" value="AER65869.1"/>
    <property type="molecule type" value="Genomic_DNA"/>
</dbReference>
<dbReference type="STRING" id="580340.Tlie_0123"/>
<accession>G7V5W4</accession>
<dbReference type="PANTHER" id="PTHR22617:SF23">
    <property type="entry name" value="CHEMOTAXIS PROTEIN CHEW"/>
    <property type="match status" value="1"/>
</dbReference>
<proteinExistence type="predicted"/>
<dbReference type="InterPro" id="IPR039315">
    <property type="entry name" value="CheW"/>
</dbReference>
<sequence length="153" mass="16946">MSSIVVFSLKDERYGVPIEKVREILPLMKVTSVPGTPHYFKGFLNVRGELISLIDLRKFAGMEELDDLSMARILILSSDEGVTQGIMVDEVSNIVELPWQDLQPIDEGKGSCGIPKEFLKGILIDGSEIIVVLDVDSLLSGEKKESREEVVGR</sequence>
<dbReference type="Proteomes" id="UP000005868">
    <property type="component" value="Chromosome"/>
</dbReference>
<reference evidence="3" key="1">
    <citation type="submission" date="2011-10" db="EMBL/GenBank/DDBJ databases">
        <title>The complete genome of chromosome of Thermovirga lienii DSM 17291.</title>
        <authorList>
            <consortium name="US DOE Joint Genome Institute (JGI-PGF)"/>
            <person name="Lucas S."/>
            <person name="Copeland A."/>
            <person name="Lapidus A."/>
            <person name="Glavina del Rio T."/>
            <person name="Dalin E."/>
            <person name="Tice H."/>
            <person name="Bruce D."/>
            <person name="Goodwin L."/>
            <person name="Pitluck S."/>
            <person name="Peters L."/>
            <person name="Mikhailova N."/>
            <person name="Saunders E."/>
            <person name="Kyrpides N."/>
            <person name="Mavromatis K."/>
            <person name="Ivanova N."/>
            <person name="Last F.I."/>
            <person name="Brettin T."/>
            <person name="Detter J.C."/>
            <person name="Han C."/>
            <person name="Larimer F."/>
            <person name="Land M."/>
            <person name="Hauser L."/>
            <person name="Markowitz V."/>
            <person name="Cheng J.-F."/>
            <person name="Hugenholtz P."/>
            <person name="Woyke T."/>
            <person name="Wu D."/>
            <person name="Spring S."/>
            <person name="Schroeder M."/>
            <person name="Brambilla E.-M."/>
            <person name="Klenk H.-P."/>
            <person name="Eisen J.A."/>
        </authorList>
    </citation>
    <scope>NUCLEOTIDE SEQUENCE [LARGE SCALE GENOMIC DNA]</scope>
    <source>
        <strain evidence="3">ATCC BAA-1197 / DSM 17291 / Cas60314</strain>
    </source>
</reference>
<dbReference type="PROSITE" id="PS50851">
    <property type="entry name" value="CHEW"/>
    <property type="match status" value="1"/>
</dbReference>
<dbReference type="HOGENOM" id="CLU_048995_3_4_0"/>
<evidence type="ECO:0000313" key="3">
    <source>
        <dbReference type="Proteomes" id="UP000005868"/>
    </source>
</evidence>
<dbReference type="AlphaFoldDB" id="G7V5W4"/>
<dbReference type="Gene3D" id="2.40.50.180">
    <property type="entry name" value="CheA-289, Domain 4"/>
    <property type="match status" value="1"/>
</dbReference>
<dbReference type="PANTHER" id="PTHR22617">
    <property type="entry name" value="CHEMOTAXIS SENSOR HISTIDINE KINASE-RELATED"/>
    <property type="match status" value="1"/>
</dbReference>
<gene>
    <name evidence="2" type="ordered locus">Tlie_0123</name>
</gene>
<organism evidence="2 3">
    <name type="scientific">Thermovirga lienii (strain ATCC BAA-1197 / DSM 17291 / Cas60314)</name>
    <dbReference type="NCBI Taxonomy" id="580340"/>
    <lineage>
        <taxon>Bacteria</taxon>
        <taxon>Thermotogati</taxon>
        <taxon>Synergistota</taxon>
        <taxon>Synergistia</taxon>
        <taxon>Synergistales</taxon>
        <taxon>Thermovirgaceae</taxon>
        <taxon>Thermovirga</taxon>
    </lineage>
</organism>
<name>G7V5W4_THELD</name>
<dbReference type="Gene3D" id="2.30.30.40">
    <property type="entry name" value="SH3 Domains"/>
    <property type="match status" value="1"/>
</dbReference>
<dbReference type="SUPFAM" id="SSF50341">
    <property type="entry name" value="CheW-like"/>
    <property type="match status" value="1"/>
</dbReference>
<feature type="domain" description="CheW-like" evidence="1">
    <location>
        <begin position="1"/>
        <end position="144"/>
    </location>
</feature>
<dbReference type="GO" id="GO:0007165">
    <property type="term" value="P:signal transduction"/>
    <property type="evidence" value="ECO:0007669"/>
    <property type="project" value="InterPro"/>
</dbReference>
<dbReference type="InterPro" id="IPR036061">
    <property type="entry name" value="CheW-like_dom_sf"/>
</dbReference>
<dbReference type="InterPro" id="IPR002545">
    <property type="entry name" value="CheW-lke_dom"/>
</dbReference>
<dbReference type="GO" id="GO:0006935">
    <property type="term" value="P:chemotaxis"/>
    <property type="evidence" value="ECO:0007669"/>
    <property type="project" value="InterPro"/>
</dbReference>
<evidence type="ECO:0000313" key="2">
    <source>
        <dbReference type="EMBL" id="AER65869.1"/>
    </source>
</evidence>
<dbReference type="SMART" id="SM00260">
    <property type="entry name" value="CheW"/>
    <property type="match status" value="1"/>
</dbReference>